<evidence type="ECO:0008006" key="5">
    <source>
        <dbReference type="Google" id="ProtNLM"/>
    </source>
</evidence>
<evidence type="ECO:0000313" key="3">
    <source>
        <dbReference type="EMBL" id="PWS30655.1"/>
    </source>
</evidence>
<feature type="region of interest" description="Disordered" evidence="1">
    <location>
        <begin position="24"/>
        <end position="62"/>
    </location>
</feature>
<dbReference type="AlphaFoldDB" id="A0A317EVV6"/>
<comment type="caution">
    <text evidence="3">The sequence shown here is derived from an EMBL/GenBank/DDBJ whole genome shotgun (WGS) entry which is preliminary data.</text>
</comment>
<name>A0A317EVV6_9SPHI</name>
<dbReference type="Proteomes" id="UP000245391">
    <property type="component" value="Unassembled WGS sequence"/>
</dbReference>
<accession>A0A317EVV6</accession>
<keyword evidence="4" id="KW-1185">Reference proteome</keyword>
<feature type="signal peptide" evidence="2">
    <location>
        <begin position="1"/>
        <end position="21"/>
    </location>
</feature>
<keyword evidence="2" id="KW-0732">Signal</keyword>
<organism evidence="3 4">
    <name type="scientific">Pedobacter paludis</name>
    <dbReference type="NCBI Taxonomy" id="2203212"/>
    <lineage>
        <taxon>Bacteria</taxon>
        <taxon>Pseudomonadati</taxon>
        <taxon>Bacteroidota</taxon>
        <taxon>Sphingobacteriia</taxon>
        <taxon>Sphingobacteriales</taxon>
        <taxon>Sphingobacteriaceae</taxon>
        <taxon>Pedobacter</taxon>
    </lineage>
</organism>
<reference evidence="4" key="1">
    <citation type="submission" date="2018-05" db="EMBL/GenBank/DDBJ databases">
        <title>Pedobacter paludis sp. nov., isolated from wetland soil.</title>
        <authorList>
            <person name="Zhang Y."/>
        </authorList>
    </citation>
    <scope>NUCLEOTIDE SEQUENCE [LARGE SCALE GENOMIC DNA]</scope>
    <source>
        <strain evidence="4">R-8</strain>
    </source>
</reference>
<feature type="compositionally biased region" description="Basic and acidic residues" evidence="1">
    <location>
        <begin position="34"/>
        <end position="54"/>
    </location>
</feature>
<sequence>MKKTILSVAAIGLFAATLVSCDSTKKAQGSTDSTKVEATDSTKKDSTKVEENTTKSDAPTFSSDEVNKGLAEYAKLKDEYIAALKSKNATEIQALGTKYSTWAQNSATWASKLKPEEVQKYSDYMTKLSQEWAAAATEAVK</sequence>
<dbReference type="OrthoDB" id="676422at2"/>
<evidence type="ECO:0000313" key="4">
    <source>
        <dbReference type="Proteomes" id="UP000245391"/>
    </source>
</evidence>
<dbReference type="EMBL" id="QGNY01000006">
    <property type="protein sequence ID" value="PWS30655.1"/>
    <property type="molecule type" value="Genomic_DNA"/>
</dbReference>
<feature type="chain" id="PRO_5016438342" description="DUF3347 domain-containing protein" evidence="2">
    <location>
        <begin position="22"/>
        <end position="141"/>
    </location>
</feature>
<feature type="compositionally biased region" description="Polar residues" evidence="1">
    <location>
        <begin position="24"/>
        <end position="33"/>
    </location>
</feature>
<dbReference type="RefSeq" id="WP_109931272.1">
    <property type="nucleotide sequence ID" value="NZ_QGNY01000006.1"/>
</dbReference>
<evidence type="ECO:0000256" key="2">
    <source>
        <dbReference type="SAM" id="SignalP"/>
    </source>
</evidence>
<proteinExistence type="predicted"/>
<evidence type="ECO:0000256" key="1">
    <source>
        <dbReference type="SAM" id="MobiDB-lite"/>
    </source>
</evidence>
<gene>
    <name evidence="3" type="ORF">DF947_17150</name>
</gene>
<dbReference type="PROSITE" id="PS51257">
    <property type="entry name" value="PROKAR_LIPOPROTEIN"/>
    <property type="match status" value="1"/>
</dbReference>
<protein>
    <recommendedName>
        <fullName evidence="5">DUF3347 domain-containing protein</fullName>
    </recommendedName>
</protein>